<feature type="chain" id="PRO_5020435228" description="Lipoprotein" evidence="2">
    <location>
        <begin position="32"/>
        <end position="80"/>
    </location>
</feature>
<feature type="signal peptide" evidence="2">
    <location>
        <begin position="1"/>
        <end position="31"/>
    </location>
</feature>
<comment type="caution">
    <text evidence="3">The sequence shown here is derived from an EMBL/GenBank/DDBJ whole genome shotgun (WGS) entry which is preliminary data.</text>
</comment>
<protein>
    <recommendedName>
        <fullName evidence="5">Lipoprotein</fullName>
    </recommendedName>
</protein>
<name>A0A4R2PF75_RHOSA</name>
<feature type="region of interest" description="Disordered" evidence="1">
    <location>
        <begin position="48"/>
        <end position="80"/>
    </location>
</feature>
<keyword evidence="2" id="KW-0732">Signal</keyword>
<dbReference type="Proteomes" id="UP000295399">
    <property type="component" value="Unassembled WGS sequence"/>
</dbReference>
<evidence type="ECO:0008006" key="5">
    <source>
        <dbReference type="Google" id="ProtNLM"/>
    </source>
</evidence>
<dbReference type="EMBL" id="SLXO01000006">
    <property type="protein sequence ID" value="TCP33939.1"/>
    <property type="molecule type" value="Genomic_DNA"/>
</dbReference>
<organism evidence="3 4">
    <name type="scientific">Rhodothalassium salexigens DSM 2132</name>
    <dbReference type="NCBI Taxonomy" id="1188247"/>
    <lineage>
        <taxon>Bacteria</taxon>
        <taxon>Pseudomonadati</taxon>
        <taxon>Pseudomonadota</taxon>
        <taxon>Alphaproteobacteria</taxon>
        <taxon>Rhodothalassiales</taxon>
        <taxon>Rhodothalassiaceae</taxon>
        <taxon>Rhodothalassium</taxon>
    </lineage>
</organism>
<evidence type="ECO:0000256" key="1">
    <source>
        <dbReference type="SAM" id="MobiDB-lite"/>
    </source>
</evidence>
<keyword evidence="4" id="KW-1185">Reference proteome</keyword>
<dbReference type="InParanoid" id="A0A4R2PF75"/>
<evidence type="ECO:0000313" key="3">
    <source>
        <dbReference type="EMBL" id="TCP33939.1"/>
    </source>
</evidence>
<evidence type="ECO:0000256" key="2">
    <source>
        <dbReference type="SAM" id="SignalP"/>
    </source>
</evidence>
<accession>A0A4R2PF75</accession>
<evidence type="ECO:0000313" key="4">
    <source>
        <dbReference type="Proteomes" id="UP000295399"/>
    </source>
</evidence>
<reference evidence="3 4" key="1">
    <citation type="submission" date="2019-03" db="EMBL/GenBank/DDBJ databases">
        <title>Genomic Encyclopedia of Type Strains, Phase IV (KMG-IV): sequencing the most valuable type-strain genomes for metagenomic binning, comparative biology and taxonomic classification.</title>
        <authorList>
            <person name="Goeker M."/>
        </authorList>
    </citation>
    <scope>NUCLEOTIDE SEQUENCE [LARGE SCALE GENOMIC DNA]</scope>
    <source>
        <strain evidence="3 4">DSM 2132</strain>
    </source>
</reference>
<gene>
    <name evidence="3" type="ORF">EV659_10697</name>
</gene>
<feature type="compositionally biased region" description="Polar residues" evidence="1">
    <location>
        <begin position="71"/>
        <end position="80"/>
    </location>
</feature>
<proteinExistence type="predicted"/>
<dbReference type="RefSeq" id="WP_132708604.1">
    <property type="nucleotide sequence ID" value="NZ_JACIGF010000006.1"/>
</dbReference>
<dbReference type="AlphaFoldDB" id="A0A4R2PF75"/>
<sequence length="80" mass="8464">MALRRAYPRPHRHRLWLLPFAVSFSAALGLAQCQTMPSAIGCGDDTAAVPAAGPDRPGTPVCDAARPADDYSTQSSPISR</sequence>